<dbReference type="EMBL" id="HACG01041732">
    <property type="protein sequence ID" value="CEK88597.1"/>
    <property type="molecule type" value="Transcribed_RNA"/>
</dbReference>
<evidence type="ECO:0008006" key="2">
    <source>
        <dbReference type="Google" id="ProtNLM"/>
    </source>
</evidence>
<evidence type="ECO:0000313" key="1">
    <source>
        <dbReference type="EMBL" id="CEK88597.1"/>
    </source>
</evidence>
<dbReference type="AlphaFoldDB" id="A0A0B7B6T4"/>
<name>A0A0B7B6T4_9EUPU</name>
<protein>
    <recommendedName>
        <fullName evidence="2">RNase H type-1 domain-containing protein</fullName>
    </recommendedName>
</protein>
<gene>
    <name evidence="1" type="primary">ORF166092</name>
</gene>
<organism evidence="1">
    <name type="scientific">Arion vulgaris</name>
    <dbReference type="NCBI Taxonomy" id="1028688"/>
    <lineage>
        <taxon>Eukaryota</taxon>
        <taxon>Metazoa</taxon>
        <taxon>Spiralia</taxon>
        <taxon>Lophotrochozoa</taxon>
        <taxon>Mollusca</taxon>
        <taxon>Gastropoda</taxon>
        <taxon>Heterobranchia</taxon>
        <taxon>Euthyneura</taxon>
        <taxon>Panpulmonata</taxon>
        <taxon>Eupulmonata</taxon>
        <taxon>Stylommatophora</taxon>
        <taxon>Helicina</taxon>
        <taxon>Arionoidea</taxon>
        <taxon>Arionidae</taxon>
        <taxon>Arion</taxon>
    </lineage>
</organism>
<proteinExistence type="predicted"/>
<accession>A0A0B7B6T4</accession>
<reference evidence="1" key="1">
    <citation type="submission" date="2014-12" db="EMBL/GenBank/DDBJ databases">
        <title>Insight into the proteome of Arion vulgaris.</title>
        <authorList>
            <person name="Aradska J."/>
            <person name="Bulat T."/>
            <person name="Smidak R."/>
            <person name="Sarate P."/>
            <person name="Gangsoo J."/>
            <person name="Sialana F."/>
            <person name="Bilban M."/>
            <person name="Lubec G."/>
        </authorList>
    </citation>
    <scope>NUCLEOTIDE SEQUENCE</scope>
    <source>
        <tissue evidence="1">Skin</tissue>
    </source>
</reference>
<feature type="non-terminal residue" evidence="1">
    <location>
        <position position="1"/>
    </location>
</feature>
<sequence>SCGRMVQETSGAFHMTTSSMPLEVLAVTKALRWLESQNYIHACILSDSLSMIRKMEACLVCRQWTESLLSINNL</sequence>